<feature type="domain" description="CBS" evidence="1">
    <location>
        <begin position="43"/>
        <end position="85"/>
    </location>
</feature>
<evidence type="ECO:0000313" key="2">
    <source>
        <dbReference type="EMBL" id="MCI2285571.1"/>
    </source>
</evidence>
<sequence>MKNLHLFDLDSVDHIIAPEYFEKTTLASSAKSIFTDFKQFEALVVEGDTPAIDVLNLMIKSHVKMKIVVSKNNDFLGIISTKELTEQHIIAAVTKGTERHEVLVSDLMLPKESLHAFDYNEVETAQVTDIVKSLKNYNLQHCLVLDREQHHIRGVISSSDVARKLQLPIPIDIHAKTSFSDIFNVIYPRHLKMQNTGGISNVFR</sequence>
<dbReference type="GO" id="GO:0016301">
    <property type="term" value="F:kinase activity"/>
    <property type="evidence" value="ECO:0007669"/>
    <property type="project" value="UniProtKB-KW"/>
</dbReference>
<keyword evidence="2" id="KW-0418">Kinase</keyword>
<reference evidence="2" key="1">
    <citation type="submission" date="2022-01" db="EMBL/GenBank/DDBJ databases">
        <title>Colwellia maritima, isolated from seawater.</title>
        <authorList>
            <person name="Kristyanto S."/>
            <person name="Jung J."/>
            <person name="Jeon C.O."/>
        </authorList>
    </citation>
    <scope>NUCLEOTIDE SEQUENCE</scope>
    <source>
        <strain evidence="2">MSW7</strain>
    </source>
</reference>
<proteinExistence type="predicted"/>
<accession>A0ABS9X5R6</accession>
<dbReference type="Pfam" id="PF00571">
    <property type="entry name" value="CBS"/>
    <property type="match status" value="1"/>
</dbReference>
<organism evidence="2 3">
    <name type="scientific">Colwellia maritima</name>
    <dbReference type="NCBI Taxonomy" id="2912588"/>
    <lineage>
        <taxon>Bacteria</taxon>
        <taxon>Pseudomonadati</taxon>
        <taxon>Pseudomonadota</taxon>
        <taxon>Gammaproteobacteria</taxon>
        <taxon>Alteromonadales</taxon>
        <taxon>Colwelliaceae</taxon>
        <taxon>Colwellia</taxon>
    </lineage>
</organism>
<comment type="caution">
    <text evidence="2">The sequence shown here is derived from an EMBL/GenBank/DDBJ whole genome shotgun (WGS) entry which is preliminary data.</text>
</comment>
<evidence type="ECO:0000313" key="3">
    <source>
        <dbReference type="Proteomes" id="UP001139646"/>
    </source>
</evidence>
<name>A0ABS9X5R6_9GAMM</name>
<keyword evidence="2" id="KW-0808">Transferase</keyword>
<gene>
    <name evidence="2" type="ORF">L3081_21980</name>
</gene>
<dbReference type="InterPro" id="IPR046342">
    <property type="entry name" value="CBS_dom_sf"/>
</dbReference>
<evidence type="ECO:0000259" key="1">
    <source>
        <dbReference type="Pfam" id="PF00571"/>
    </source>
</evidence>
<dbReference type="RefSeq" id="WP_242288446.1">
    <property type="nucleotide sequence ID" value="NZ_JAKKSL010000005.1"/>
</dbReference>
<dbReference type="SUPFAM" id="SSF54631">
    <property type="entry name" value="CBS-domain pair"/>
    <property type="match status" value="1"/>
</dbReference>
<dbReference type="Gene3D" id="3.10.580.10">
    <property type="entry name" value="CBS-domain"/>
    <property type="match status" value="1"/>
</dbReference>
<protein>
    <submittedName>
        <fullName evidence="2">Histidine kinase</fullName>
    </submittedName>
</protein>
<keyword evidence="3" id="KW-1185">Reference proteome</keyword>
<dbReference type="EMBL" id="JAKKSL010000005">
    <property type="protein sequence ID" value="MCI2285571.1"/>
    <property type="molecule type" value="Genomic_DNA"/>
</dbReference>
<dbReference type="Proteomes" id="UP001139646">
    <property type="component" value="Unassembled WGS sequence"/>
</dbReference>
<dbReference type="InterPro" id="IPR000644">
    <property type="entry name" value="CBS_dom"/>
</dbReference>